<dbReference type="OrthoDB" id="174266at2"/>
<feature type="transmembrane region" description="Helical" evidence="1">
    <location>
        <begin position="333"/>
        <end position="354"/>
    </location>
</feature>
<feature type="transmembrane region" description="Helical" evidence="1">
    <location>
        <begin position="877"/>
        <end position="896"/>
    </location>
</feature>
<feature type="transmembrane region" description="Helical" evidence="1">
    <location>
        <begin position="387"/>
        <end position="407"/>
    </location>
</feature>
<dbReference type="Pfam" id="PF00873">
    <property type="entry name" value="ACR_tran"/>
    <property type="match status" value="1"/>
</dbReference>
<accession>A0A0W7WGI6</accession>
<dbReference type="EMBL" id="LPXO01000011">
    <property type="protein sequence ID" value="KUF09744.1"/>
    <property type="molecule type" value="Genomic_DNA"/>
</dbReference>
<dbReference type="SUPFAM" id="SSF82866">
    <property type="entry name" value="Multidrug efflux transporter AcrB transmembrane domain"/>
    <property type="match status" value="2"/>
</dbReference>
<feature type="transmembrane region" description="Helical" evidence="1">
    <location>
        <begin position="1050"/>
        <end position="1076"/>
    </location>
</feature>
<feature type="transmembrane region" description="Helical" evidence="1">
    <location>
        <begin position="460"/>
        <end position="483"/>
    </location>
</feature>
<dbReference type="PRINTS" id="PR00702">
    <property type="entry name" value="ACRIFLAVINRP"/>
</dbReference>
<feature type="transmembrane region" description="Helical" evidence="1">
    <location>
        <begin position="531"/>
        <end position="549"/>
    </location>
</feature>
<feature type="transmembrane region" description="Helical" evidence="1">
    <location>
        <begin position="929"/>
        <end position="953"/>
    </location>
</feature>
<dbReference type="SUPFAM" id="SSF82693">
    <property type="entry name" value="Multidrug efflux transporter AcrB pore domain, PN1, PN2, PC1 and PC2 subdomains"/>
    <property type="match status" value="1"/>
</dbReference>
<dbReference type="GO" id="GO:0042910">
    <property type="term" value="F:xenobiotic transmembrane transporter activity"/>
    <property type="evidence" value="ECO:0007669"/>
    <property type="project" value="TreeGrafter"/>
</dbReference>
<dbReference type="Gene3D" id="3.30.2090.10">
    <property type="entry name" value="Multidrug efflux transporter AcrB TolC docking domain, DN and DC subdomains"/>
    <property type="match status" value="2"/>
</dbReference>
<dbReference type="InterPro" id="IPR027463">
    <property type="entry name" value="AcrB_DN_DC_subdom"/>
</dbReference>
<feature type="transmembrane region" description="Helical" evidence="1">
    <location>
        <begin position="903"/>
        <end position="923"/>
    </location>
</feature>
<dbReference type="Proteomes" id="UP000054396">
    <property type="component" value="Unassembled WGS sequence"/>
</dbReference>
<keyword evidence="1" id="KW-0812">Transmembrane</keyword>
<feature type="transmembrane region" description="Helical" evidence="1">
    <location>
        <begin position="361"/>
        <end position="381"/>
    </location>
</feature>
<name>A0A0W7WGI6_9RHOB</name>
<dbReference type="Gene3D" id="3.30.70.1320">
    <property type="entry name" value="Multidrug efflux transporter AcrB pore domain like"/>
    <property type="match status" value="1"/>
</dbReference>
<proteinExistence type="predicted"/>
<dbReference type="STRING" id="1685382.AVJ23_16465"/>
<keyword evidence="3" id="KW-1185">Reference proteome</keyword>
<reference evidence="2 3" key="1">
    <citation type="submission" date="2015-12" db="EMBL/GenBank/DDBJ databases">
        <authorList>
            <person name="Shamseldin A."/>
            <person name="Moawad H."/>
            <person name="Abd El-Rahim W.M."/>
            <person name="Sadowsky M.J."/>
        </authorList>
    </citation>
    <scope>NUCLEOTIDE SEQUENCE [LARGE SCALE GENOMIC DNA]</scope>
    <source>
        <strain evidence="2 3">SJ5A-1</strain>
    </source>
</reference>
<evidence type="ECO:0000313" key="2">
    <source>
        <dbReference type="EMBL" id="KUF09744.1"/>
    </source>
</evidence>
<dbReference type="Gene3D" id="3.30.70.1430">
    <property type="entry name" value="Multidrug efflux transporter AcrB pore domain"/>
    <property type="match status" value="2"/>
</dbReference>
<dbReference type="RefSeq" id="WP_058863308.1">
    <property type="nucleotide sequence ID" value="NZ_LPXO01000011.1"/>
</dbReference>
<dbReference type="SUPFAM" id="SSF82714">
    <property type="entry name" value="Multidrug efflux transporter AcrB TolC docking domain, DN and DC subdomains"/>
    <property type="match status" value="2"/>
</dbReference>
<dbReference type="PANTHER" id="PTHR32063:SF33">
    <property type="entry name" value="RND SUPERFAMILY EFFLUX PUMP PERMEASE COMPONENT"/>
    <property type="match status" value="1"/>
</dbReference>
<dbReference type="PANTHER" id="PTHR32063">
    <property type="match status" value="1"/>
</dbReference>
<keyword evidence="1" id="KW-1133">Transmembrane helix</keyword>
<gene>
    <name evidence="2" type="ORF">AVJ23_16465</name>
</gene>
<dbReference type="Gene3D" id="3.30.70.1440">
    <property type="entry name" value="Multidrug efflux transporter AcrB pore domain"/>
    <property type="match status" value="1"/>
</dbReference>
<feature type="transmembrane region" description="Helical" evidence="1">
    <location>
        <begin position="432"/>
        <end position="454"/>
    </location>
</feature>
<dbReference type="Gene3D" id="1.20.1640.10">
    <property type="entry name" value="Multidrug efflux transporter AcrB transmembrane domain"/>
    <property type="match status" value="2"/>
</dbReference>
<protein>
    <submittedName>
        <fullName evidence="2">Acriflavine resistance protein B</fullName>
    </submittedName>
</protein>
<evidence type="ECO:0000256" key="1">
    <source>
        <dbReference type="SAM" id="Phobius"/>
    </source>
</evidence>
<feature type="transmembrane region" description="Helical" evidence="1">
    <location>
        <begin position="974"/>
        <end position="993"/>
    </location>
</feature>
<feature type="transmembrane region" description="Helical" evidence="1">
    <location>
        <begin position="1005"/>
        <end position="1029"/>
    </location>
</feature>
<dbReference type="GO" id="GO:0005886">
    <property type="term" value="C:plasma membrane"/>
    <property type="evidence" value="ECO:0007669"/>
    <property type="project" value="TreeGrafter"/>
</dbReference>
<feature type="transmembrane region" description="Helical" evidence="1">
    <location>
        <begin position="1096"/>
        <end position="1122"/>
    </location>
</feature>
<dbReference type="AlphaFoldDB" id="A0A0W7WGI6"/>
<keyword evidence="1" id="KW-0472">Membrane</keyword>
<evidence type="ECO:0000313" key="3">
    <source>
        <dbReference type="Proteomes" id="UP000054396"/>
    </source>
</evidence>
<sequence length="1135" mass="121918">MARSAPRAAGGIFSYFTRHPTLANLLLVILLTAGVMAAPNMRAQFFPDVIIDEVSVSIRWDGAGAEDIDSAIVQVMEPALLAVEGVESAEAVSREGSARIQLEFEPGWDMSRATDDVQEAVDGISSLPEEAEDPDVIRGAWRDRVTDMVITGPVGVDQLARFADELVVQLFAEGVTRTTIQGVAAPETLVIVPSQNLIAYDVTMQEIAAAIAAEVDADPAGDVGGAGARVRTGVEKRSADDIAGIVLRSNPDGSKLTVADVATIRVEGIDRERSYFVGDNPAIAIRVDRSDQGDAIGIQNTVEEVVRGFQASLPEGTTIDLIRTRSEAITGRLNILLDNALTGLALVVLLLFLFLNTRTAFWVAAGIPTAMFSAIALMYVAGLTINMISLFALIITLGIVVDDAIVVGEHSDHLRRKGLGAFEAAEGAARRMALPVFSATLTTVIAFFGLTAISGRFGDLIADIPFTVIVVLIASLVECFLILPNHMAHALKHSDRQHWYDLPSRMVNRGFVWVRETLFRPFMRLVITMRYAVLAGAVVLLAGQVSLLITGDVQWRFFNAPERTSVSGNFAMAPGATREDTLAQMRLLQEATEALGAEYEERYGRNPLAYVMAEIGGNSGRGLSGTDTKDADQLGAISIELIEADLRPYSSFAFVGELQEKVTRHPLAETISFRGWRSGPGGDALDVQFYGADSETLKAASEDLKTAVARFPEVSAVEDNLAYDKEELILELTPQGQALGFDIDGLGRVLRNRLGGIEAATYPVGPRSAAIRVELPEGELTADFLERTQMRTPGGAYVQLADIVSVERRTGFSTVRRENGIRLVSVTGDISEDDPARATEIMKALEEEILPTIASEQQVEYRMSGLSEQEDRFLNDARTGLILVLLGIYLVLAWVFASWTRPLVVMAIIPFGLVGTIFGHALWDVPLSMFTVVGLLGMTGIIINDSIVLVTQIDEYAAERGLIPSIIDGAADRLRPVFLTTATTVLGLAPLLYEQSADAQFLKPTVITLVYGLGFGMGLVLLIVPSLVAMQHDVARHVTALRRGLRFRALGPRLASGAAVLAMLGWLGVTMGHVAWTGELLPLLAGLGPVSALSPLLASFVIFVAGAGLFALLLYLLGALVVGLMRLRRPAAPAG</sequence>
<organism evidence="2 3">
    <name type="scientific">Pseudoponticoccus marisrubri</name>
    <dbReference type="NCBI Taxonomy" id="1685382"/>
    <lineage>
        <taxon>Bacteria</taxon>
        <taxon>Pseudomonadati</taxon>
        <taxon>Pseudomonadota</taxon>
        <taxon>Alphaproteobacteria</taxon>
        <taxon>Rhodobacterales</taxon>
        <taxon>Roseobacteraceae</taxon>
        <taxon>Pseudoponticoccus</taxon>
    </lineage>
</organism>
<dbReference type="InterPro" id="IPR001036">
    <property type="entry name" value="Acrflvin-R"/>
</dbReference>
<comment type="caution">
    <text evidence="2">The sequence shown here is derived from an EMBL/GenBank/DDBJ whole genome shotgun (WGS) entry which is preliminary data.</text>
</comment>